<dbReference type="Proteomes" id="UP000682733">
    <property type="component" value="Unassembled WGS sequence"/>
</dbReference>
<organism evidence="1 3">
    <name type="scientific">Didymodactylos carnosus</name>
    <dbReference type="NCBI Taxonomy" id="1234261"/>
    <lineage>
        <taxon>Eukaryota</taxon>
        <taxon>Metazoa</taxon>
        <taxon>Spiralia</taxon>
        <taxon>Gnathifera</taxon>
        <taxon>Rotifera</taxon>
        <taxon>Eurotatoria</taxon>
        <taxon>Bdelloidea</taxon>
        <taxon>Philodinida</taxon>
        <taxon>Philodinidae</taxon>
        <taxon>Didymodactylos</taxon>
    </lineage>
</organism>
<dbReference type="Proteomes" id="UP000677228">
    <property type="component" value="Unassembled WGS sequence"/>
</dbReference>
<name>A0A8S2GBV3_9BILA</name>
<gene>
    <name evidence="1" type="ORF">OVA965_LOCUS45976</name>
    <name evidence="2" type="ORF">TMI583_LOCUS50035</name>
</gene>
<dbReference type="EMBL" id="CAJOBA010115385">
    <property type="protein sequence ID" value="CAF4565805.1"/>
    <property type="molecule type" value="Genomic_DNA"/>
</dbReference>
<evidence type="ECO:0000313" key="3">
    <source>
        <dbReference type="Proteomes" id="UP000677228"/>
    </source>
</evidence>
<dbReference type="EMBL" id="CAJNOK010078263">
    <property type="protein sequence ID" value="CAF1678431.1"/>
    <property type="molecule type" value="Genomic_DNA"/>
</dbReference>
<accession>A0A8S2GBV3</accession>
<evidence type="ECO:0000313" key="2">
    <source>
        <dbReference type="EMBL" id="CAF4565805.1"/>
    </source>
</evidence>
<proteinExistence type="predicted"/>
<protein>
    <submittedName>
        <fullName evidence="1">Uncharacterized protein</fullName>
    </submittedName>
</protein>
<dbReference type="AlphaFoldDB" id="A0A8S2GBV3"/>
<sequence length="30" mass="3595">GMISSVSDWFSFNSQRDLKLTRIDDQRRVH</sequence>
<comment type="caution">
    <text evidence="1">The sequence shown here is derived from an EMBL/GenBank/DDBJ whole genome shotgun (WGS) entry which is preliminary data.</text>
</comment>
<feature type="non-terminal residue" evidence="1">
    <location>
        <position position="1"/>
    </location>
</feature>
<evidence type="ECO:0000313" key="1">
    <source>
        <dbReference type="EMBL" id="CAF1678431.1"/>
    </source>
</evidence>
<reference evidence="1" key="1">
    <citation type="submission" date="2021-02" db="EMBL/GenBank/DDBJ databases">
        <authorList>
            <person name="Nowell W R."/>
        </authorList>
    </citation>
    <scope>NUCLEOTIDE SEQUENCE</scope>
</reference>